<dbReference type="OrthoDB" id="6305173at2"/>
<dbReference type="InterPro" id="IPR028992">
    <property type="entry name" value="Hedgehog/Intein_dom"/>
</dbReference>
<keyword evidence="3" id="KW-1185">Reference proteome</keyword>
<accession>A0A074TJR0</accession>
<reference evidence="2 3" key="1">
    <citation type="submission" date="2014-03" db="EMBL/GenBank/DDBJ databases">
        <title>The draft genome sequence of Thioclava dalianensis DLFJ1-1.</title>
        <authorList>
            <person name="Lai Q."/>
            <person name="Shao Z."/>
        </authorList>
    </citation>
    <scope>NUCLEOTIDE SEQUENCE [LARGE SCALE GENOMIC DNA]</scope>
    <source>
        <strain evidence="2 3">DLFJ1-1</strain>
    </source>
</reference>
<dbReference type="RefSeq" id="WP_038067199.1">
    <property type="nucleotide sequence ID" value="NZ_FOVB01000001.1"/>
</dbReference>
<protein>
    <recommendedName>
        <fullName evidence="1">Hedgehog/Intein (Hint) domain-containing protein</fullName>
    </recommendedName>
</protein>
<organism evidence="2 3">
    <name type="scientific">Thioclava dalianensis</name>
    <dbReference type="NCBI Taxonomy" id="1185766"/>
    <lineage>
        <taxon>Bacteria</taxon>
        <taxon>Pseudomonadati</taxon>
        <taxon>Pseudomonadota</taxon>
        <taxon>Alphaproteobacteria</taxon>
        <taxon>Rhodobacterales</taxon>
        <taxon>Paracoccaceae</taxon>
        <taxon>Thioclava</taxon>
    </lineage>
</organism>
<gene>
    <name evidence="2" type="ORF">DL1_05455</name>
</gene>
<comment type="caution">
    <text evidence="2">The sequence shown here is derived from an EMBL/GenBank/DDBJ whole genome shotgun (WGS) entry which is preliminary data.</text>
</comment>
<evidence type="ECO:0000259" key="1">
    <source>
        <dbReference type="Pfam" id="PF13403"/>
    </source>
</evidence>
<feature type="domain" description="Hedgehog/Intein (Hint)" evidence="1">
    <location>
        <begin position="175"/>
        <end position="312"/>
    </location>
</feature>
<dbReference type="Proteomes" id="UP000027725">
    <property type="component" value="Unassembled WGS sequence"/>
</dbReference>
<evidence type="ECO:0000313" key="2">
    <source>
        <dbReference type="EMBL" id="KEP69208.1"/>
    </source>
</evidence>
<dbReference type="EMBL" id="JHEH01000017">
    <property type="protein sequence ID" value="KEP69208.1"/>
    <property type="molecule type" value="Genomic_DNA"/>
</dbReference>
<proteinExistence type="predicted"/>
<evidence type="ECO:0000313" key="3">
    <source>
        <dbReference type="Proteomes" id="UP000027725"/>
    </source>
</evidence>
<dbReference type="Pfam" id="PF13403">
    <property type="entry name" value="Hint_2"/>
    <property type="match status" value="1"/>
</dbReference>
<name>A0A074TJR0_9RHOB</name>
<dbReference type="eggNOG" id="COG2931">
    <property type="taxonomic scope" value="Bacteria"/>
</dbReference>
<dbReference type="STRING" id="1185766.SAMN05216224_101902"/>
<dbReference type="AlphaFoldDB" id="A0A074TJR0"/>
<dbReference type="InterPro" id="IPR036844">
    <property type="entry name" value="Hint_dom_sf"/>
</dbReference>
<sequence length="367" mass="39491">MSESKGWIAAHDPTHGSFRFTDRPLPVLLPQGTLMLEFNLVRGETGPLSLVQLEHRTAAWRAFLSLSLDGHGRITLTQRRGDEVRSISLDASAELMTGGRMRMSWRWDGPGREGLLTLKALDHGSLRQHSINAPLPMTRDEAMALVSGDGRARIGPRVIWLAIGDHLHPLGPGACFAPSTPIETPNGPRPAAHLKAGDEVLTADAGVQEVIWSGRVSLPALGQLRPVQLRAPVFAETRDLWLLPQHHIAVGGPSVDFLLGEDKVLIEARHLVDGCTALQPDRPALLSWQGLLLRGHHLLIADGCEIESLQIGGLARRPLLAATTALSALARAGTLPLHSKPAIKIASEYEAATLASARRQRSGPVAA</sequence>
<dbReference type="SUPFAM" id="SSF51294">
    <property type="entry name" value="Hedgehog/intein (Hint) domain"/>
    <property type="match status" value="1"/>
</dbReference>